<proteinExistence type="predicted"/>
<dbReference type="InterPro" id="IPR003607">
    <property type="entry name" value="HD/PDEase_dom"/>
</dbReference>
<reference evidence="9" key="1">
    <citation type="submission" date="2020-10" db="EMBL/GenBank/DDBJ databases">
        <authorList>
            <person name="Gilroy R."/>
        </authorList>
    </citation>
    <scope>NUCLEOTIDE SEQUENCE</scope>
    <source>
        <strain evidence="9">ChiBcolR7-354</strain>
    </source>
</reference>
<dbReference type="SMART" id="SM00471">
    <property type="entry name" value="HDc"/>
    <property type="match status" value="1"/>
</dbReference>
<comment type="cofactor">
    <cofactor evidence="3">
        <name>Co(2+)</name>
        <dbReference type="ChEBI" id="CHEBI:48828"/>
    </cofactor>
</comment>
<evidence type="ECO:0000256" key="5">
    <source>
        <dbReference type="ARBA" id="ARBA00012964"/>
    </source>
</evidence>
<dbReference type="SUPFAM" id="SSF109604">
    <property type="entry name" value="HD-domain/PDEase-like"/>
    <property type="match status" value="1"/>
</dbReference>
<keyword evidence="6" id="KW-0479">Metal-binding</keyword>
<evidence type="ECO:0000256" key="1">
    <source>
        <dbReference type="ARBA" id="ARBA00001638"/>
    </source>
</evidence>
<evidence type="ECO:0000313" key="10">
    <source>
        <dbReference type="Proteomes" id="UP000824262"/>
    </source>
</evidence>
<evidence type="ECO:0000256" key="3">
    <source>
        <dbReference type="ARBA" id="ARBA00001941"/>
    </source>
</evidence>
<evidence type="ECO:0000259" key="8">
    <source>
        <dbReference type="SMART" id="SM00471"/>
    </source>
</evidence>
<dbReference type="AlphaFoldDB" id="A0A9D1CRM1"/>
<sequence>MQPQEFMDFVHILEGLKCRTRHSYTSTLRHESVAEHTFRIAAMALLLEGEFPGLDMAKVIKMCLVHDWGEAVTGDIPSFLKTDGDEEREAEAVEGLLSRLPDRKAELGALFAELNALETPEAKLYKALDRIEAVIQHNEAPLSTWIERERTLNLEYGVSDCAAFPFMAELRAIAARETEEKLKVGE</sequence>
<dbReference type="GO" id="GO:0002953">
    <property type="term" value="F:5'-deoxynucleotidase activity"/>
    <property type="evidence" value="ECO:0007669"/>
    <property type="project" value="UniProtKB-EC"/>
</dbReference>
<comment type="caution">
    <text evidence="9">The sequence shown here is derived from an EMBL/GenBank/DDBJ whole genome shotgun (WGS) entry which is preliminary data.</text>
</comment>
<dbReference type="GO" id="GO:0046872">
    <property type="term" value="F:metal ion binding"/>
    <property type="evidence" value="ECO:0007669"/>
    <property type="project" value="UniProtKB-KW"/>
</dbReference>
<evidence type="ECO:0000256" key="4">
    <source>
        <dbReference type="ARBA" id="ARBA00011738"/>
    </source>
</evidence>
<comment type="cofactor">
    <cofactor evidence="2">
        <name>Mn(2+)</name>
        <dbReference type="ChEBI" id="CHEBI:29035"/>
    </cofactor>
</comment>
<dbReference type="PANTHER" id="PTHR11845">
    <property type="entry name" value="5'-DEOXYNUCLEOTIDASE HDDC2"/>
    <property type="match status" value="1"/>
</dbReference>
<evidence type="ECO:0000313" key="9">
    <source>
        <dbReference type="EMBL" id="HIQ77646.1"/>
    </source>
</evidence>
<evidence type="ECO:0000256" key="6">
    <source>
        <dbReference type="ARBA" id="ARBA00022723"/>
    </source>
</evidence>
<dbReference type="PANTHER" id="PTHR11845:SF13">
    <property type="entry name" value="5'-DEOXYNUCLEOTIDASE HDDC2"/>
    <property type="match status" value="1"/>
</dbReference>
<evidence type="ECO:0000256" key="2">
    <source>
        <dbReference type="ARBA" id="ARBA00001936"/>
    </source>
</evidence>
<keyword evidence="7" id="KW-0378">Hydrolase</keyword>
<organism evidence="9 10">
    <name type="scientific">Candidatus Scatomorpha intestinavium</name>
    <dbReference type="NCBI Taxonomy" id="2840922"/>
    <lineage>
        <taxon>Bacteria</taxon>
        <taxon>Bacillati</taxon>
        <taxon>Bacillota</taxon>
        <taxon>Clostridia</taxon>
        <taxon>Eubacteriales</taxon>
        <taxon>Candidatus Scatomorpha</taxon>
    </lineage>
</organism>
<evidence type="ECO:0000256" key="7">
    <source>
        <dbReference type="ARBA" id="ARBA00022801"/>
    </source>
</evidence>
<dbReference type="EMBL" id="DVGA01000003">
    <property type="protein sequence ID" value="HIQ77646.1"/>
    <property type="molecule type" value="Genomic_DNA"/>
</dbReference>
<reference evidence="9" key="2">
    <citation type="journal article" date="2021" name="PeerJ">
        <title>Extensive microbial diversity within the chicken gut microbiome revealed by metagenomics and culture.</title>
        <authorList>
            <person name="Gilroy R."/>
            <person name="Ravi A."/>
            <person name="Getino M."/>
            <person name="Pursley I."/>
            <person name="Horton D.L."/>
            <person name="Alikhan N.F."/>
            <person name="Baker D."/>
            <person name="Gharbi K."/>
            <person name="Hall N."/>
            <person name="Watson M."/>
            <person name="Adriaenssens E.M."/>
            <person name="Foster-Nyarko E."/>
            <person name="Jarju S."/>
            <person name="Secka A."/>
            <person name="Antonio M."/>
            <person name="Oren A."/>
            <person name="Chaudhuri R.R."/>
            <person name="La Ragione R."/>
            <person name="Hildebrand F."/>
            <person name="Pallen M.J."/>
        </authorList>
    </citation>
    <scope>NUCLEOTIDE SEQUENCE</scope>
    <source>
        <strain evidence="9">ChiBcolR7-354</strain>
    </source>
</reference>
<name>A0A9D1CRM1_9FIRM</name>
<dbReference type="Proteomes" id="UP000824262">
    <property type="component" value="Unassembled WGS sequence"/>
</dbReference>
<comment type="subunit">
    <text evidence="4">Homodimer.</text>
</comment>
<dbReference type="Gene3D" id="1.10.3210.10">
    <property type="entry name" value="Hypothetical protein af1432"/>
    <property type="match status" value="1"/>
</dbReference>
<feature type="domain" description="HD/PDEase" evidence="8">
    <location>
        <begin position="29"/>
        <end position="143"/>
    </location>
</feature>
<dbReference type="Pfam" id="PF13023">
    <property type="entry name" value="HD_3"/>
    <property type="match status" value="1"/>
</dbReference>
<gene>
    <name evidence="9" type="ORF">IAB77_00125</name>
</gene>
<dbReference type="GO" id="GO:0005737">
    <property type="term" value="C:cytoplasm"/>
    <property type="evidence" value="ECO:0007669"/>
    <property type="project" value="TreeGrafter"/>
</dbReference>
<comment type="catalytic activity">
    <reaction evidence="1">
        <text>a 2'-deoxyribonucleoside 5'-phosphate + H2O = a 2'-deoxyribonucleoside + phosphate</text>
        <dbReference type="Rhea" id="RHEA:36167"/>
        <dbReference type="ChEBI" id="CHEBI:15377"/>
        <dbReference type="ChEBI" id="CHEBI:18274"/>
        <dbReference type="ChEBI" id="CHEBI:43474"/>
        <dbReference type="ChEBI" id="CHEBI:65317"/>
        <dbReference type="EC" id="3.1.3.89"/>
    </reaction>
</comment>
<dbReference type="InterPro" id="IPR039356">
    <property type="entry name" value="YfbR/HDDC2"/>
</dbReference>
<accession>A0A9D1CRM1</accession>
<dbReference type="InterPro" id="IPR006674">
    <property type="entry name" value="HD_domain"/>
</dbReference>
<protein>
    <recommendedName>
        <fullName evidence="5">5'-deoxynucleotidase</fullName>
        <ecNumber evidence="5">3.1.3.89</ecNumber>
    </recommendedName>
</protein>
<dbReference type="EC" id="3.1.3.89" evidence="5"/>